<evidence type="ECO:0000256" key="8">
    <source>
        <dbReference type="ARBA" id="ARBA00061383"/>
    </source>
</evidence>
<evidence type="ECO:0000256" key="11">
    <source>
        <dbReference type="SAM" id="Phobius"/>
    </source>
</evidence>
<dbReference type="InterPro" id="IPR003892">
    <property type="entry name" value="CUE"/>
</dbReference>
<comment type="similarity">
    <text evidence="8">Belongs to the CUE1 family.</text>
</comment>
<proteinExistence type="inferred from homology"/>
<keyword evidence="4" id="KW-0256">Endoplasmic reticulum</keyword>
<dbReference type="CDD" id="cd14424">
    <property type="entry name" value="CUE_Cue1p_like"/>
    <property type="match status" value="1"/>
</dbReference>
<evidence type="ECO:0000256" key="5">
    <source>
        <dbReference type="ARBA" id="ARBA00022989"/>
    </source>
</evidence>
<comment type="caution">
    <text evidence="13">The sequence shown here is derived from an EMBL/GenBank/DDBJ whole genome shotgun (WGS) entry which is preliminary data.</text>
</comment>
<evidence type="ECO:0000256" key="3">
    <source>
        <dbReference type="ARBA" id="ARBA00022786"/>
    </source>
</evidence>
<evidence type="ECO:0000256" key="6">
    <source>
        <dbReference type="ARBA" id="ARBA00023136"/>
    </source>
</evidence>
<evidence type="ECO:0000256" key="4">
    <source>
        <dbReference type="ARBA" id="ARBA00022824"/>
    </source>
</evidence>
<dbReference type="SUPFAM" id="SSF46934">
    <property type="entry name" value="UBA-like"/>
    <property type="match status" value="1"/>
</dbReference>
<accession>A0A4U0TJR4</accession>
<dbReference type="PROSITE" id="PS51140">
    <property type="entry name" value="CUE"/>
    <property type="match status" value="1"/>
</dbReference>
<evidence type="ECO:0000313" key="14">
    <source>
        <dbReference type="Proteomes" id="UP000308549"/>
    </source>
</evidence>
<gene>
    <name evidence="13" type="ORF">B0A50_08433</name>
</gene>
<feature type="compositionally biased region" description="Basic and acidic residues" evidence="10">
    <location>
        <begin position="166"/>
        <end position="175"/>
    </location>
</feature>
<evidence type="ECO:0000256" key="10">
    <source>
        <dbReference type="SAM" id="MobiDB-lite"/>
    </source>
</evidence>
<evidence type="ECO:0000256" key="1">
    <source>
        <dbReference type="ARBA" id="ARBA00004586"/>
    </source>
</evidence>
<reference evidence="13 14" key="1">
    <citation type="submission" date="2017-03" db="EMBL/GenBank/DDBJ databases">
        <title>Genomes of endolithic fungi from Antarctica.</title>
        <authorList>
            <person name="Coleine C."/>
            <person name="Masonjones S."/>
            <person name="Stajich J.E."/>
        </authorList>
    </citation>
    <scope>NUCLEOTIDE SEQUENCE [LARGE SCALE GENOMIC DNA]</scope>
    <source>
        <strain evidence="13 14">CCFEE 6315</strain>
    </source>
</reference>
<dbReference type="GO" id="GO:0005789">
    <property type="term" value="C:endoplasmic reticulum membrane"/>
    <property type="evidence" value="ECO:0007669"/>
    <property type="project" value="UniProtKB-SubCell"/>
</dbReference>
<dbReference type="FunFam" id="1.10.8.10:FF:000050">
    <property type="entry name" value="Related to AMFR protein"/>
    <property type="match status" value="1"/>
</dbReference>
<organism evidence="13 14">
    <name type="scientific">Salinomyces thailandicus</name>
    <dbReference type="NCBI Taxonomy" id="706561"/>
    <lineage>
        <taxon>Eukaryota</taxon>
        <taxon>Fungi</taxon>
        <taxon>Dikarya</taxon>
        <taxon>Ascomycota</taxon>
        <taxon>Pezizomycotina</taxon>
        <taxon>Dothideomycetes</taxon>
        <taxon>Dothideomycetidae</taxon>
        <taxon>Mycosphaerellales</taxon>
        <taxon>Teratosphaeriaceae</taxon>
        <taxon>Salinomyces</taxon>
    </lineage>
</organism>
<dbReference type="Gene3D" id="1.10.8.10">
    <property type="entry name" value="DNA helicase RuvA subunit, C-terminal domain"/>
    <property type="match status" value="1"/>
</dbReference>
<keyword evidence="6 11" id="KW-0472">Membrane</keyword>
<keyword evidence="5 11" id="KW-1133">Transmembrane helix</keyword>
<keyword evidence="3" id="KW-0833">Ubl conjugation pathway</keyword>
<dbReference type="GO" id="GO:0043130">
    <property type="term" value="F:ubiquitin binding"/>
    <property type="evidence" value="ECO:0007669"/>
    <property type="project" value="InterPro"/>
</dbReference>
<dbReference type="EMBL" id="NAJL01000086">
    <property type="protein sequence ID" value="TKA22054.1"/>
    <property type="molecule type" value="Genomic_DNA"/>
</dbReference>
<name>A0A4U0TJR4_9PEZI</name>
<comment type="subcellular location">
    <subcellularLocation>
        <location evidence="7">Endomembrane system</location>
        <topology evidence="7">Single-pass membrane protein</topology>
    </subcellularLocation>
    <subcellularLocation>
        <location evidence="1">Endoplasmic reticulum membrane</location>
    </subcellularLocation>
</comment>
<feature type="compositionally biased region" description="Basic and acidic residues" evidence="10">
    <location>
        <begin position="145"/>
        <end position="157"/>
    </location>
</feature>
<dbReference type="InterPro" id="IPR009060">
    <property type="entry name" value="UBA-like_sf"/>
</dbReference>
<feature type="transmembrane region" description="Helical" evidence="11">
    <location>
        <begin position="7"/>
        <end position="28"/>
    </location>
</feature>
<dbReference type="Pfam" id="PF02845">
    <property type="entry name" value="CUE"/>
    <property type="match status" value="1"/>
</dbReference>
<feature type="domain" description="CUE" evidence="12">
    <location>
        <begin position="46"/>
        <end position="89"/>
    </location>
</feature>
<keyword evidence="2 11" id="KW-0812">Transmembrane</keyword>
<keyword evidence="14" id="KW-1185">Reference proteome</keyword>
<dbReference type="Proteomes" id="UP000308549">
    <property type="component" value="Unassembled WGS sequence"/>
</dbReference>
<dbReference type="AlphaFoldDB" id="A0A4U0TJR4"/>
<dbReference type="OrthoDB" id="3824970at2759"/>
<evidence type="ECO:0000259" key="12">
    <source>
        <dbReference type="PROSITE" id="PS51140"/>
    </source>
</evidence>
<feature type="region of interest" description="Disordered" evidence="10">
    <location>
        <begin position="87"/>
        <end position="110"/>
    </location>
</feature>
<feature type="region of interest" description="Disordered" evidence="10">
    <location>
        <begin position="142"/>
        <end position="175"/>
    </location>
</feature>
<sequence length="198" mass="21432">MAEAQSTINIPQILAVAVVGFLAIRWWLSKPSGPTQEPRSQRPRTVDVVKVEQVAAMFPQLDRRTIAWDLQRNGQNVQATTERVLAGRSLDNPPPSFQPPNLASAGTQAPAVGVSGAASQQGKVGGQAQQDLIARYNLQAKVSGKGKEAVPSEEAQRQRSAWSSDKAARADGLRRRREEMVLAARRKMEEKEGKGSAA</sequence>
<evidence type="ECO:0000256" key="7">
    <source>
        <dbReference type="ARBA" id="ARBA00037847"/>
    </source>
</evidence>
<evidence type="ECO:0000256" key="9">
    <source>
        <dbReference type="ARBA" id="ARBA00072899"/>
    </source>
</evidence>
<evidence type="ECO:0000256" key="2">
    <source>
        <dbReference type="ARBA" id="ARBA00022692"/>
    </source>
</evidence>
<dbReference type="SMART" id="SM00546">
    <property type="entry name" value="CUE"/>
    <property type="match status" value="1"/>
</dbReference>
<evidence type="ECO:0000313" key="13">
    <source>
        <dbReference type="EMBL" id="TKA22054.1"/>
    </source>
</evidence>
<protein>
    <recommendedName>
        <fullName evidence="9">Coupling of ubiquitin conjugation to ER degradation protein 1</fullName>
    </recommendedName>
</protein>